<dbReference type="EMBL" id="JBDZDV010000002">
    <property type="protein sequence ID" value="MET3110606.1"/>
    <property type="molecule type" value="Genomic_DNA"/>
</dbReference>
<feature type="transmembrane region" description="Helical" evidence="1">
    <location>
        <begin position="6"/>
        <end position="26"/>
    </location>
</feature>
<keyword evidence="1" id="KW-0472">Membrane</keyword>
<protein>
    <submittedName>
        <fullName evidence="2">Uncharacterized protein</fullName>
    </submittedName>
</protein>
<comment type="caution">
    <text evidence="2">The sequence shown here is derived from an EMBL/GenBank/DDBJ whole genome shotgun (WGS) entry which is preliminary data.</text>
</comment>
<sequence length="72" mass="7845">MVITETLISVAVLAISAVFGGTVYIINLDEHNKNPYIILMYGFHSTAIFMSGDFPDQLFGQPAVFFEEGGDA</sequence>
<proteinExistence type="predicted"/>
<dbReference type="Proteomes" id="UP001549019">
    <property type="component" value="Unassembled WGS sequence"/>
</dbReference>
<evidence type="ECO:0000313" key="2">
    <source>
        <dbReference type="EMBL" id="MET3110606.1"/>
    </source>
</evidence>
<name>A0ABV2E861_9STAP</name>
<evidence type="ECO:0000313" key="3">
    <source>
        <dbReference type="Proteomes" id="UP001549019"/>
    </source>
</evidence>
<evidence type="ECO:0000256" key="1">
    <source>
        <dbReference type="SAM" id="Phobius"/>
    </source>
</evidence>
<reference evidence="2 3" key="1">
    <citation type="submission" date="2024-05" db="EMBL/GenBank/DDBJ databases">
        <title>Genomic Encyclopedia of Type Strains, Phase IV (KMG-IV): sequencing the most valuable type-strain genomes for metagenomic binning, comparative biology and taxonomic classification.</title>
        <authorList>
            <person name="Goeker M."/>
        </authorList>
    </citation>
    <scope>NUCLEOTIDE SEQUENCE [LARGE SCALE GENOMIC DNA]</scope>
    <source>
        <strain evidence="2 3">DSM 25286</strain>
    </source>
</reference>
<keyword evidence="1" id="KW-1133">Transmembrane helix</keyword>
<organism evidence="2 3">
    <name type="scientific">Salinicoccus halitifaciens</name>
    <dbReference type="NCBI Taxonomy" id="1073415"/>
    <lineage>
        <taxon>Bacteria</taxon>
        <taxon>Bacillati</taxon>
        <taxon>Bacillota</taxon>
        <taxon>Bacilli</taxon>
        <taxon>Bacillales</taxon>
        <taxon>Staphylococcaceae</taxon>
        <taxon>Salinicoccus</taxon>
    </lineage>
</organism>
<keyword evidence="1" id="KW-0812">Transmembrane</keyword>
<gene>
    <name evidence="2" type="ORF">ABHD89_001008</name>
</gene>
<keyword evidence="3" id="KW-1185">Reference proteome</keyword>
<accession>A0ABV2E861</accession>